<dbReference type="SUPFAM" id="SSF118290">
    <property type="entry name" value="WRKY DNA-binding domain"/>
    <property type="match status" value="1"/>
</dbReference>
<comment type="subcellular location">
    <subcellularLocation>
        <location evidence="1">Nucleus</location>
    </subcellularLocation>
</comment>
<evidence type="ECO:0000256" key="6">
    <source>
        <dbReference type="SAM" id="MobiDB-lite"/>
    </source>
</evidence>
<feature type="region of interest" description="Disordered" evidence="6">
    <location>
        <begin position="74"/>
        <end position="109"/>
    </location>
</feature>
<feature type="domain" description="WRKY" evidence="7">
    <location>
        <begin position="118"/>
        <end position="144"/>
    </location>
</feature>
<keyword evidence="9" id="KW-1185">Reference proteome</keyword>
<evidence type="ECO:0000259" key="7">
    <source>
        <dbReference type="PROSITE" id="PS50811"/>
    </source>
</evidence>
<sequence length="150" mass="16606">MGEWERMSLIYELTQGQELARQLVAQLNAPSSSDESKEILAQKIEASYEKALSMVNCNANTSIATGGTVGMLESSASRCASPPSDDSDRCIGEPDASKKRKSSQPRWTQRVRVRPGMVLEGSLDDGFNWRKYGQKDILGSKYPRLANYLI</sequence>
<dbReference type="PROSITE" id="PS50811">
    <property type="entry name" value="WRKY"/>
    <property type="match status" value="1"/>
</dbReference>
<feature type="compositionally biased region" description="Basic residues" evidence="6">
    <location>
        <begin position="98"/>
        <end position="109"/>
    </location>
</feature>
<organism evidence="8 9">
    <name type="scientific">Hibiscus sabdariffa</name>
    <name type="common">roselle</name>
    <dbReference type="NCBI Taxonomy" id="183260"/>
    <lineage>
        <taxon>Eukaryota</taxon>
        <taxon>Viridiplantae</taxon>
        <taxon>Streptophyta</taxon>
        <taxon>Embryophyta</taxon>
        <taxon>Tracheophyta</taxon>
        <taxon>Spermatophyta</taxon>
        <taxon>Magnoliopsida</taxon>
        <taxon>eudicotyledons</taxon>
        <taxon>Gunneridae</taxon>
        <taxon>Pentapetalae</taxon>
        <taxon>rosids</taxon>
        <taxon>malvids</taxon>
        <taxon>Malvales</taxon>
        <taxon>Malvaceae</taxon>
        <taxon>Malvoideae</taxon>
        <taxon>Hibiscus</taxon>
    </lineage>
</organism>
<keyword evidence="5" id="KW-0539">Nucleus</keyword>
<dbReference type="PANTHER" id="PTHR32096">
    <property type="entry name" value="WRKY TRANSCRIPTION FACTOR 30-RELATED-RELATED"/>
    <property type="match status" value="1"/>
</dbReference>
<dbReference type="Pfam" id="PF03106">
    <property type="entry name" value="WRKY"/>
    <property type="match status" value="1"/>
</dbReference>
<dbReference type="InterPro" id="IPR036576">
    <property type="entry name" value="WRKY_dom_sf"/>
</dbReference>
<name>A0ABR2TGZ7_9ROSI</name>
<reference evidence="8 9" key="1">
    <citation type="journal article" date="2024" name="G3 (Bethesda)">
        <title>Genome assembly of Hibiscus sabdariffa L. provides insights into metabolisms of medicinal natural products.</title>
        <authorList>
            <person name="Kim T."/>
        </authorList>
    </citation>
    <scope>NUCLEOTIDE SEQUENCE [LARGE SCALE GENOMIC DNA]</scope>
    <source>
        <strain evidence="8">TK-2024</strain>
        <tissue evidence="8">Old leaves</tissue>
    </source>
</reference>
<comment type="caution">
    <text evidence="8">The sequence shown here is derived from an EMBL/GenBank/DDBJ whole genome shotgun (WGS) entry which is preliminary data.</text>
</comment>
<proteinExistence type="predicted"/>
<dbReference type="Proteomes" id="UP001396334">
    <property type="component" value="Unassembled WGS sequence"/>
</dbReference>
<keyword evidence="2" id="KW-0805">Transcription regulation</keyword>
<protein>
    <recommendedName>
        <fullName evidence="7">WRKY domain-containing protein</fullName>
    </recommendedName>
</protein>
<dbReference type="EMBL" id="JBBPBN010000006">
    <property type="protein sequence ID" value="KAK9036647.1"/>
    <property type="molecule type" value="Genomic_DNA"/>
</dbReference>
<evidence type="ECO:0000256" key="3">
    <source>
        <dbReference type="ARBA" id="ARBA00023125"/>
    </source>
</evidence>
<evidence type="ECO:0000313" key="9">
    <source>
        <dbReference type="Proteomes" id="UP001396334"/>
    </source>
</evidence>
<dbReference type="Gene3D" id="2.20.25.80">
    <property type="entry name" value="WRKY domain"/>
    <property type="match status" value="1"/>
</dbReference>
<dbReference type="SMART" id="SM00774">
    <property type="entry name" value="WRKY"/>
    <property type="match status" value="1"/>
</dbReference>
<evidence type="ECO:0000313" key="8">
    <source>
        <dbReference type="EMBL" id="KAK9036647.1"/>
    </source>
</evidence>
<dbReference type="InterPro" id="IPR044810">
    <property type="entry name" value="WRKY_plant"/>
</dbReference>
<keyword evidence="3" id="KW-0238">DNA-binding</keyword>
<dbReference type="InterPro" id="IPR003657">
    <property type="entry name" value="WRKY_dom"/>
</dbReference>
<keyword evidence="4" id="KW-0804">Transcription</keyword>
<dbReference type="PANTHER" id="PTHR32096:SF115">
    <property type="entry name" value="WRKY TRANSCRIPTION FACTOR 30-RELATED"/>
    <property type="match status" value="1"/>
</dbReference>
<gene>
    <name evidence="8" type="ORF">V6N11_078641</name>
</gene>
<feature type="compositionally biased region" description="Basic and acidic residues" evidence="6">
    <location>
        <begin position="86"/>
        <end position="97"/>
    </location>
</feature>
<evidence type="ECO:0000256" key="2">
    <source>
        <dbReference type="ARBA" id="ARBA00023015"/>
    </source>
</evidence>
<accession>A0ABR2TGZ7</accession>
<evidence type="ECO:0000256" key="1">
    <source>
        <dbReference type="ARBA" id="ARBA00004123"/>
    </source>
</evidence>
<evidence type="ECO:0000256" key="4">
    <source>
        <dbReference type="ARBA" id="ARBA00023163"/>
    </source>
</evidence>
<evidence type="ECO:0000256" key="5">
    <source>
        <dbReference type="ARBA" id="ARBA00023242"/>
    </source>
</evidence>